<dbReference type="InterPro" id="IPR036249">
    <property type="entry name" value="Thioredoxin-like_sf"/>
</dbReference>
<feature type="compositionally biased region" description="Polar residues" evidence="1">
    <location>
        <begin position="23"/>
        <end position="37"/>
    </location>
</feature>
<dbReference type="AlphaFoldDB" id="A0A8J7B8J1"/>
<evidence type="ECO:0000256" key="2">
    <source>
        <dbReference type="SAM" id="SignalP"/>
    </source>
</evidence>
<feature type="signal peptide" evidence="2">
    <location>
        <begin position="1"/>
        <end position="27"/>
    </location>
</feature>
<dbReference type="PANTHER" id="PTHR34573">
    <property type="entry name" value="VKC DOMAIN-CONTAINING PROTEIN"/>
    <property type="match status" value="1"/>
</dbReference>
<keyword evidence="2" id="KW-0732">Signal</keyword>
<dbReference type="PANTHER" id="PTHR34573:SF1">
    <property type="entry name" value="VITAMIN K EPOXIDE REDUCTASE DOMAIN-CONTAINING PROTEIN"/>
    <property type="match status" value="1"/>
</dbReference>
<sequence>MNSKTLSPLLIALLLVVGCTPSETSQAETPSASQTPTIAPLPVSTPEPSPPANPLMEAEDIAQGAIAITQSASSQSDWQTVVQQWERAIALLKSVPDSHPQKEAAEEKLVQYKKNLASAQKQANKKTPQPSVSSTATSRQAKATVTQSSGQTAQNPPSSSPSSNASLTIALVRHLNNIGAKMYGTYWCGACKWQREQFGAEFSKMKEIECDPRGKNAQPNLCKKAGIRAYPTWEIDGQLINPGALSLEKLADISGYSGDRDFR</sequence>
<feature type="region of interest" description="Disordered" evidence="1">
    <location>
        <begin position="118"/>
        <end position="164"/>
    </location>
</feature>
<evidence type="ECO:0000313" key="4">
    <source>
        <dbReference type="Proteomes" id="UP000654482"/>
    </source>
</evidence>
<gene>
    <name evidence="3" type="ORF">IQ249_01540</name>
</gene>
<feature type="region of interest" description="Disordered" evidence="1">
    <location>
        <begin position="23"/>
        <end position="52"/>
    </location>
</feature>
<dbReference type="SUPFAM" id="SSF52833">
    <property type="entry name" value="Thioredoxin-like"/>
    <property type="match status" value="1"/>
</dbReference>
<protein>
    <recommendedName>
        <fullName evidence="5">Thioredoxin domain-containing protein</fullName>
    </recommendedName>
</protein>
<comment type="caution">
    <text evidence="3">The sequence shown here is derived from an EMBL/GenBank/DDBJ whole genome shotgun (WGS) entry which is preliminary data.</text>
</comment>
<name>A0A8J7B8J1_9CYAN</name>
<evidence type="ECO:0000313" key="3">
    <source>
        <dbReference type="EMBL" id="MBE9114568.1"/>
    </source>
</evidence>
<dbReference type="EMBL" id="JADEWZ010000002">
    <property type="protein sequence ID" value="MBE9114568.1"/>
    <property type="molecule type" value="Genomic_DNA"/>
</dbReference>
<accession>A0A8J7B8J1</accession>
<keyword evidence="4" id="KW-1185">Reference proteome</keyword>
<feature type="compositionally biased region" description="Polar residues" evidence="1">
    <location>
        <begin position="118"/>
        <end position="155"/>
    </location>
</feature>
<reference evidence="3" key="1">
    <citation type="submission" date="2020-10" db="EMBL/GenBank/DDBJ databases">
        <authorList>
            <person name="Castelo-Branco R."/>
            <person name="Eusebio N."/>
            <person name="Adriana R."/>
            <person name="Vieira A."/>
            <person name="Brugerolle De Fraissinette N."/>
            <person name="Rezende De Castro R."/>
            <person name="Schneider M.P."/>
            <person name="Vasconcelos V."/>
            <person name="Leao P.N."/>
        </authorList>
    </citation>
    <scope>NUCLEOTIDE SEQUENCE</scope>
    <source>
        <strain evidence="3">LEGE 07157</strain>
    </source>
</reference>
<proteinExistence type="predicted"/>
<dbReference type="Gene3D" id="3.40.30.10">
    <property type="entry name" value="Glutaredoxin"/>
    <property type="match status" value="1"/>
</dbReference>
<dbReference type="Proteomes" id="UP000654482">
    <property type="component" value="Unassembled WGS sequence"/>
</dbReference>
<dbReference type="RefSeq" id="WP_194027662.1">
    <property type="nucleotide sequence ID" value="NZ_JADEWZ010000002.1"/>
</dbReference>
<feature type="compositionally biased region" description="Pro residues" evidence="1">
    <location>
        <begin position="43"/>
        <end position="52"/>
    </location>
</feature>
<evidence type="ECO:0000256" key="1">
    <source>
        <dbReference type="SAM" id="MobiDB-lite"/>
    </source>
</evidence>
<feature type="chain" id="PRO_5035296528" description="Thioredoxin domain-containing protein" evidence="2">
    <location>
        <begin position="28"/>
        <end position="263"/>
    </location>
</feature>
<evidence type="ECO:0008006" key="5">
    <source>
        <dbReference type="Google" id="ProtNLM"/>
    </source>
</evidence>
<organism evidence="3 4">
    <name type="scientific">Lusitaniella coriacea LEGE 07157</name>
    <dbReference type="NCBI Taxonomy" id="945747"/>
    <lineage>
        <taxon>Bacteria</taxon>
        <taxon>Bacillati</taxon>
        <taxon>Cyanobacteriota</taxon>
        <taxon>Cyanophyceae</taxon>
        <taxon>Spirulinales</taxon>
        <taxon>Lusitaniellaceae</taxon>
        <taxon>Lusitaniella</taxon>
    </lineage>
</organism>
<dbReference type="PROSITE" id="PS51257">
    <property type="entry name" value="PROKAR_LIPOPROTEIN"/>
    <property type="match status" value="1"/>
</dbReference>